<evidence type="ECO:0000256" key="1">
    <source>
        <dbReference type="ARBA" id="ARBA00004651"/>
    </source>
</evidence>
<gene>
    <name evidence="7" type="ORF">A8145_24370</name>
</gene>
<protein>
    <submittedName>
        <fullName evidence="7">Uncharacterized protein</fullName>
    </submittedName>
</protein>
<dbReference type="AlphaFoldDB" id="A0A1A5PUZ5"/>
<dbReference type="EMBL" id="LYTK01000022">
    <property type="protein sequence ID" value="OBQ59776.1"/>
    <property type="molecule type" value="Genomic_DNA"/>
</dbReference>
<evidence type="ECO:0000256" key="3">
    <source>
        <dbReference type="ARBA" id="ARBA00022475"/>
    </source>
</evidence>
<comment type="similarity">
    <text evidence="2">Belongs to the UPF0410 family.</text>
</comment>
<dbReference type="PANTHER" id="PTHR33884:SF3">
    <property type="entry name" value="UPF0410 PROTEIN YMGE"/>
    <property type="match status" value="1"/>
</dbReference>
<evidence type="ECO:0000313" key="8">
    <source>
        <dbReference type="Proteomes" id="UP000093737"/>
    </source>
</evidence>
<comment type="subcellular location">
    <subcellularLocation>
        <location evidence="1">Cell membrane</location>
        <topology evidence="1">Multi-pass membrane protein</topology>
    </subcellularLocation>
</comment>
<proteinExistence type="inferred from homology"/>
<keyword evidence="5" id="KW-1133">Transmembrane helix</keyword>
<evidence type="ECO:0000256" key="6">
    <source>
        <dbReference type="ARBA" id="ARBA00023136"/>
    </source>
</evidence>
<name>A0A1A5PUZ5_RHILI</name>
<keyword evidence="6" id="KW-0472">Membrane</keyword>
<dbReference type="Proteomes" id="UP000093737">
    <property type="component" value="Unassembled WGS sequence"/>
</dbReference>
<dbReference type="PANTHER" id="PTHR33884">
    <property type="entry name" value="UPF0410 PROTEIN YMGE"/>
    <property type="match status" value="1"/>
</dbReference>
<keyword evidence="3" id="KW-1003">Cell membrane</keyword>
<sequence>MGVESLLVFIIIGAIAGWLAGLIVSGFGFGLIGNIIVGIVGAFIAGWLFPRIGFSIGGGIIASIIHATIGAIILLVLVKVLKRA</sequence>
<comment type="caution">
    <text evidence="7">The sequence shown here is derived from an EMBL/GenBank/DDBJ whole genome shotgun (WGS) entry which is preliminary data.</text>
</comment>
<evidence type="ECO:0000313" key="7">
    <source>
        <dbReference type="EMBL" id="OBQ59776.1"/>
    </source>
</evidence>
<accession>A0A1A5PUZ5</accession>
<evidence type="ECO:0000256" key="5">
    <source>
        <dbReference type="ARBA" id="ARBA00022989"/>
    </source>
</evidence>
<evidence type="ECO:0000256" key="4">
    <source>
        <dbReference type="ARBA" id="ARBA00022692"/>
    </source>
</evidence>
<dbReference type="Pfam" id="PF04226">
    <property type="entry name" value="Transgly_assoc"/>
    <property type="match status" value="1"/>
</dbReference>
<reference evidence="7 8" key="1">
    <citation type="submission" date="2016-05" db="EMBL/GenBank/DDBJ databases">
        <authorList>
            <person name="Ramsay J.P."/>
        </authorList>
    </citation>
    <scope>NUCLEOTIDE SEQUENCE [LARGE SCALE GENOMIC DNA]</scope>
    <source>
        <strain evidence="7 8">NZP2042</strain>
    </source>
</reference>
<dbReference type="InterPro" id="IPR007341">
    <property type="entry name" value="Transgly_assoc"/>
</dbReference>
<dbReference type="RefSeq" id="WP_027056594.1">
    <property type="nucleotide sequence ID" value="NZ_CP033334.1"/>
</dbReference>
<keyword evidence="4" id="KW-0812">Transmembrane</keyword>
<organism evidence="7 8">
    <name type="scientific">Rhizobium loti</name>
    <name type="common">Mesorhizobium loti</name>
    <dbReference type="NCBI Taxonomy" id="381"/>
    <lineage>
        <taxon>Bacteria</taxon>
        <taxon>Pseudomonadati</taxon>
        <taxon>Pseudomonadota</taxon>
        <taxon>Alphaproteobacteria</taxon>
        <taxon>Hyphomicrobiales</taxon>
        <taxon>Phyllobacteriaceae</taxon>
        <taxon>Mesorhizobium</taxon>
    </lineage>
</organism>
<evidence type="ECO:0000256" key="2">
    <source>
        <dbReference type="ARBA" id="ARBA00011006"/>
    </source>
</evidence>
<dbReference type="GO" id="GO:0005886">
    <property type="term" value="C:plasma membrane"/>
    <property type="evidence" value="ECO:0007669"/>
    <property type="project" value="UniProtKB-SubCell"/>
</dbReference>